<dbReference type="Gene3D" id="3.10.450.40">
    <property type="match status" value="1"/>
</dbReference>
<dbReference type="FunFam" id="3.10.450.40:FF:000008">
    <property type="entry name" value="Protein DCL, chloroplastic"/>
    <property type="match status" value="1"/>
</dbReference>
<name>A0A6A6M824_HEVBR</name>
<keyword evidence="7" id="KW-1185">Reference proteome</keyword>
<dbReference type="PANTHER" id="PTHR33415:SF15">
    <property type="entry name" value="PROTEIN DCL HOMOLOG, CHLOROPLASTIC"/>
    <property type="match status" value="1"/>
</dbReference>
<dbReference type="PANTHER" id="PTHR33415">
    <property type="entry name" value="PROTEIN EMBRYO DEFECTIVE 514"/>
    <property type="match status" value="1"/>
</dbReference>
<dbReference type="InterPro" id="IPR044673">
    <property type="entry name" value="DCL-like"/>
</dbReference>
<dbReference type="GO" id="GO:1901259">
    <property type="term" value="P:chloroplast rRNA processing"/>
    <property type="evidence" value="ECO:0007669"/>
    <property type="project" value="TreeGrafter"/>
</dbReference>
<keyword evidence="2" id="KW-0150">Chloroplast</keyword>
<evidence type="ECO:0000256" key="3">
    <source>
        <dbReference type="ARBA" id="ARBA00022640"/>
    </source>
</evidence>
<feature type="region of interest" description="Disordered" evidence="5">
    <location>
        <begin position="19"/>
        <end position="60"/>
    </location>
</feature>
<sequence length="377" mass="42101">MILSFPFHLTASLNPRVSALKTGSDGLRKPIVPPRKDMGGGISEDEEDSDGKRNYEEKEDEEWVDWEDQILEDTVPLVGFVRMILHSGKYENGDRLSPEHERTVVERLLPYHPECKKKIGCGIDYITVGLHPDYETSRCLFIVREDGQLVDFSYWKCIKGLIRKNYPLVEVWQKRENREIEKERLRDSSVLDSFLAVLTLLYSDYEMGTNINFNNFTNDPSSDAGGGGGSGSRPPGNFPLARQPSIYSLTFDEFQNTMGGIGKDFGSMNMDELLKNIWSAEETQNMVASSASGAQEGLQRQGSLTLPRTLSQKTVDEVWKDISKEYGNGSGIGAAHLPQRQQTLGEMTLEEFLVRAGVVREDAQLAGKAIANGGFFG</sequence>
<protein>
    <submittedName>
        <fullName evidence="6">Uncharacterized protein</fullName>
    </submittedName>
</protein>
<keyword evidence="3" id="KW-0934">Plastid</keyword>
<evidence type="ECO:0000256" key="2">
    <source>
        <dbReference type="ARBA" id="ARBA00022528"/>
    </source>
</evidence>
<accession>A0A6A6M824</accession>
<evidence type="ECO:0000313" key="7">
    <source>
        <dbReference type="Proteomes" id="UP000467840"/>
    </source>
</evidence>
<keyword evidence="4" id="KW-0809">Transit peptide</keyword>
<proteinExistence type="predicted"/>
<dbReference type="GO" id="GO:0009658">
    <property type="term" value="P:chloroplast organization"/>
    <property type="evidence" value="ECO:0007669"/>
    <property type="project" value="UniProtKB-ARBA"/>
</dbReference>
<dbReference type="Pfam" id="PF11523">
    <property type="entry name" value="DUF3223"/>
    <property type="match status" value="1"/>
</dbReference>
<organism evidence="6 7">
    <name type="scientific">Hevea brasiliensis</name>
    <name type="common">Para rubber tree</name>
    <name type="synonym">Siphonia brasiliensis</name>
    <dbReference type="NCBI Taxonomy" id="3981"/>
    <lineage>
        <taxon>Eukaryota</taxon>
        <taxon>Viridiplantae</taxon>
        <taxon>Streptophyta</taxon>
        <taxon>Embryophyta</taxon>
        <taxon>Tracheophyta</taxon>
        <taxon>Spermatophyta</taxon>
        <taxon>Magnoliopsida</taxon>
        <taxon>eudicotyledons</taxon>
        <taxon>Gunneridae</taxon>
        <taxon>Pentapetalae</taxon>
        <taxon>rosids</taxon>
        <taxon>fabids</taxon>
        <taxon>Malpighiales</taxon>
        <taxon>Euphorbiaceae</taxon>
        <taxon>Crotonoideae</taxon>
        <taxon>Micrandreae</taxon>
        <taxon>Hevea</taxon>
    </lineage>
</organism>
<evidence type="ECO:0000256" key="5">
    <source>
        <dbReference type="SAM" id="MobiDB-lite"/>
    </source>
</evidence>
<dbReference type="EMBL" id="JAAGAX010000006">
    <property type="protein sequence ID" value="KAF2309812.1"/>
    <property type="molecule type" value="Genomic_DNA"/>
</dbReference>
<dbReference type="GO" id="GO:0009507">
    <property type="term" value="C:chloroplast"/>
    <property type="evidence" value="ECO:0007669"/>
    <property type="project" value="UniProtKB-SubCell"/>
</dbReference>
<evidence type="ECO:0000256" key="1">
    <source>
        <dbReference type="ARBA" id="ARBA00004229"/>
    </source>
</evidence>
<dbReference type="Proteomes" id="UP000467840">
    <property type="component" value="Chromosome 14"/>
</dbReference>
<evidence type="ECO:0000313" key="6">
    <source>
        <dbReference type="EMBL" id="KAF2309812.1"/>
    </source>
</evidence>
<comment type="subcellular location">
    <subcellularLocation>
        <location evidence="1">Plastid</location>
        <location evidence="1">Chloroplast</location>
    </subcellularLocation>
</comment>
<evidence type="ECO:0000256" key="4">
    <source>
        <dbReference type="ARBA" id="ARBA00022946"/>
    </source>
</evidence>
<reference evidence="6 7" key="1">
    <citation type="journal article" date="2020" name="Mol. Plant">
        <title>The Chromosome-Based Rubber Tree Genome Provides New Insights into Spurge Genome Evolution and Rubber Biosynthesis.</title>
        <authorList>
            <person name="Liu J."/>
            <person name="Shi C."/>
            <person name="Shi C.C."/>
            <person name="Li W."/>
            <person name="Zhang Q.J."/>
            <person name="Zhang Y."/>
            <person name="Li K."/>
            <person name="Lu H.F."/>
            <person name="Shi C."/>
            <person name="Zhu S.T."/>
            <person name="Xiao Z.Y."/>
            <person name="Nan H."/>
            <person name="Yue Y."/>
            <person name="Zhu X.G."/>
            <person name="Wu Y."/>
            <person name="Hong X.N."/>
            <person name="Fan G.Y."/>
            <person name="Tong Y."/>
            <person name="Zhang D."/>
            <person name="Mao C.L."/>
            <person name="Liu Y.L."/>
            <person name="Hao S.J."/>
            <person name="Liu W.Q."/>
            <person name="Lv M.Q."/>
            <person name="Zhang H.B."/>
            <person name="Liu Y."/>
            <person name="Hu-Tang G.R."/>
            <person name="Wang J.P."/>
            <person name="Wang J.H."/>
            <person name="Sun Y.H."/>
            <person name="Ni S.B."/>
            <person name="Chen W.B."/>
            <person name="Zhang X.C."/>
            <person name="Jiao Y.N."/>
            <person name="Eichler E.E."/>
            <person name="Li G.H."/>
            <person name="Liu X."/>
            <person name="Gao L.Z."/>
        </authorList>
    </citation>
    <scope>NUCLEOTIDE SEQUENCE [LARGE SCALE GENOMIC DNA]</scope>
    <source>
        <strain evidence="7">cv. GT1</strain>
        <tissue evidence="6">Leaf</tissue>
    </source>
</reference>
<feature type="region of interest" description="Disordered" evidence="5">
    <location>
        <begin position="220"/>
        <end position="239"/>
    </location>
</feature>
<dbReference type="AlphaFoldDB" id="A0A6A6M824"/>
<comment type="caution">
    <text evidence="6">The sequence shown here is derived from an EMBL/GenBank/DDBJ whole genome shotgun (WGS) entry which is preliminary data.</text>
</comment>
<gene>
    <name evidence="6" type="ORF">GH714_005229</name>
</gene>